<evidence type="ECO:0000259" key="1">
    <source>
        <dbReference type="PROSITE" id="PS50112"/>
    </source>
</evidence>
<proteinExistence type="predicted"/>
<evidence type="ECO:0000259" key="3">
    <source>
        <dbReference type="PROSITE" id="PS50887"/>
    </source>
</evidence>
<dbReference type="InterPro" id="IPR000014">
    <property type="entry name" value="PAS"/>
</dbReference>
<evidence type="ECO:0000313" key="5">
    <source>
        <dbReference type="Proteomes" id="UP000675121"/>
    </source>
</evidence>
<dbReference type="SUPFAM" id="SSF141868">
    <property type="entry name" value="EAL domain-like"/>
    <property type="match status" value="1"/>
</dbReference>
<dbReference type="Proteomes" id="UP000675121">
    <property type="component" value="Unassembled WGS sequence"/>
</dbReference>
<feature type="domain" description="PAS" evidence="1">
    <location>
        <begin position="115"/>
        <end position="172"/>
    </location>
</feature>
<reference evidence="4" key="1">
    <citation type="submission" date="2021-02" db="EMBL/GenBank/DDBJ databases">
        <authorList>
            <person name="Vanwijnsberghe S."/>
        </authorList>
    </citation>
    <scope>NUCLEOTIDE SEQUENCE</scope>
    <source>
        <strain evidence="4">R-70211</strain>
    </source>
</reference>
<evidence type="ECO:0000259" key="2">
    <source>
        <dbReference type="PROSITE" id="PS50883"/>
    </source>
</evidence>
<accession>A0A9N8QZW3</accession>
<sequence length="673" mass="73058">MHRKPVRTESWGTEYPGNSERFMMCAMTGAPPQESGNTPSETIATRNTRHGGVGCGRKAAIIRAVTRRIGPNLPASPVAPYASGKTLTRFQYPGNSKAGAMQDHPYAEARPRDAALAAAPYGMFICTADGTFDSVNAAFEKLTGFTAEELIGRRTFESLHDPAELARRRAELPPLSAVSSRYEGEWTYVRRNSTPIRVVFALAPLAAEPANPDGVATGFARYVGIAIDMTRYAQSEARLWYVSHHDGVTRLPNQTLFTERLELTIARCQRSGNGFTVLIAELDHLRKLRDALGLHAAELVLQIVGERLRGLFPNDGTIASIGGTQFALLINETGAGADAFAAEALGRIAESIDYAGTALNITASIGMVAYPADGADAPTLMRRAGVALSAASAVSGHAVRRFSTALEGQAARRFELEAMLREALERQQLHLVYQPQVTLADGRISQVETLLRWNHPQRGLISPVEFVPVAEESGLIEQIGEWVIRTACRDAGKLLRLTGTLPRIAVNVSPQQFQRQNLFETIRGALEDAALDPSYLEVEITEGVLLGDTEQALQTLHALRELGVEVAVDDFGTGYSSLAYLTRFPLNRLKIDRSFVMRMSTDPQCAALVGAIIAMAHALKLRVTAEGVETAEQAAQLEALGCDEAQGFWFSRPITIAALRNLLKPLGTAWRSD</sequence>
<dbReference type="InterPro" id="IPR043128">
    <property type="entry name" value="Rev_trsase/Diguanyl_cyclase"/>
</dbReference>
<dbReference type="PROSITE" id="PS50883">
    <property type="entry name" value="EAL"/>
    <property type="match status" value="1"/>
</dbReference>
<dbReference type="CDD" id="cd01948">
    <property type="entry name" value="EAL"/>
    <property type="match status" value="1"/>
</dbReference>
<evidence type="ECO:0008006" key="6">
    <source>
        <dbReference type="Google" id="ProtNLM"/>
    </source>
</evidence>
<dbReference type="Gene3D" id="3.30.70.270">
    <property type="match status" value="1"/>
</dbReference>
<comment type="caution">
    <text evidence="4">The sequence shown here is derived from an EMBL/GenBank/DDBJ whole genome shotgun (WGS) entry which is preliminary data.</text>
</comment>
<dbReference type="SMART" id="SM00052">
    <property type="entry name" value="EAL"/>
    <property type="match status" value="1"/>
</dbReference>
<protein>
    <recommendedName>
        <fullName evidence="6">EAL domain-containing protein</fullName>
    </recommendedName>
</protein>
<keyword evidence="5" id="KW-1185">Reference proteome</keyword>
<evidence type="ECO:0000313" key="4">
    <source>
        <dbReference type="EMBL" id="CAE6922869.1"/>
    </source>
</evidence>
<dbReference type="PANTHER" id="PTHR44757">
    <property type="entry name" value="DIGUANYLATE CYCLASE DGCP"/>
    <property type="match status" value="1"/>
</dbReference>
<dbReference type="InterPro" id="IPR001633">
    <property type="entry name" value="EAL_dom"/>
</dbReference>
<dbReference type="FunFam" id="3.20.20.450:FF:000001">
    <property type="entry name" value="Cyclic di-GMP phosphodiesterase yahA"/>
    <property type="match status" value="1"/>
</dbReference>
<dbReference type="PROSITE" id="PS50112">
    <property type="entry name" value="PAS"/>
    <property type="match status" value="1"/>
</dbReference>
<feature type="domain" description="EAL" evidence="2">
    <location>
        <begin position="413"/>
        <end position="667"/>
    </location>
</feature>
<dbReference type="Gene3D" id="3.30.450.20">
    <property type="entry name" value="PAS domain"/>
    <property type="match status" value="1"/>
</dbReference>
<dbReference type="InterPro" id="IPR000160">
    <property type="entry name" value="GGDEF_dom"/>
</dbReference>
<dbReference type="CDD" id="cd01949">
    <property type="entry name" value="GGDEF"/>
    <property type="match status" value="1"/>
</dbReference>
<dbReference type="NCBIfam" id="TIGR00229">
    <property type="entry name" value="sensory_box"/>
    <property type="match status" value="1"/>
</dbReference>
<dbReference type="SUPFAM" id="SSF55073">
    <property type="entry name" value="Nucleotide cyclase"/>
    <property type="match status" value="1"/>
</dbReference>
<dbReference type="InterPro" id="IPR035965">
    <property type="entry name" value="PAS-like_dom_sf"/>
</dbReference>
<dbReference type="PANTHER" id="PTHR44757:SF2">
    <property type="entry name" value="BIOFILM ARCHITECTURE MAINTENANCE PROTEIN MBAA"/>
    <property type="match status" value="1"/>
</dbReference>
<dbReference type="EMBL" id="CAJNAS010000013">
    <property type="protein sequence ID" value="CAE6922869.1"/>
    <property type="molecule type" value="Genomic_DNA"/>
</dbReference>
<feature type="domain" description="GGDEF" evidence="3">
    <location>
        <begin position="273"/>
        <end position="404"/>
    </location>
</feature>
<dbReference type="AlphaFoldDB" id="A0A9N8QZW3"/>
<dbReference type="Pfam" id="PF00563">
    <property type="entry name" value="EAL"/>
    <property type="match status" value="1"/>
</dbReference>
<name>A0A9N8QZW3_9BURK</name>
<dbReference type="Pfam" id="PF00990">
    <property type="entry name" value="GGDEF"/>
    <property type="match status" value="1"/>
</dbReference>
<dbReference type="SUPFAM" id="SSF55785">
    <property type="entry name" value="PYP-like sensor domain (PAS domain)"/>
    <property type="match status" value="1"/>
</dbReference>
<dbReference type="InterPro" id="IPR052155">
    <property type="entry name" value="Biofilm_reg_signaling"/>
</dbReference>
<dbReference type="SMART" id="SM00091">
    <property type="entry name" value="PAS"/>
    <property type="match status" value="1"/>
</dbReference>
<dbReference type="InterPro" id="IPR035919">
    <property type="entry name" value="EAL_sf"/>
</dbReference>
<dbReference type="InterPro" id="IPR029787">
    <property type="entry name" value="Nucleotide_cyclase"/>
</dbReference>
<dbReference type="PROSITE" id="PS50887">
    <property type="entry name" value="GGDEF"/>
    <property type="match status" value="1"/>
</dbReference>
<dbReference type="NCBIfam" id="TIGR00254">
    <property type="entry name" value="GGDEF"/>
    <property type="match status" value="1"/>
</dbReference>
<organism evidence="4 5">
    <name type="scientific">Paraburkholderia domus</name>
    <dbReference type="NCBI Taxonomy" id="2793075"/>
    <lineage>
        <taxon>Bacteria</taxon>
        <taxon>Pseudomonadati</taxon>
        <taxon>Pseudomonadota</taxon>
        <taxon>Betaproteobacteria</taxon>
        <taxon>Burkholderiales</taxon>
        <taxon>Burkholderiaceae</taxon>
        <taxon>Paraburkholderia</taxon>
    </lineage>
</organism>
<dbReference type="SMART" id="SM00267">
    <property type="entry name" value="GGDEF"/>
    <property type="match status" value="1"/>
</dbReference>
<gene>
    <name evidence="4" type="ORF">R70211_04595</name>
</gene>
<dbReference type="CDD" id="cd00130">
    <property type="entry name" value="PAS"/>
    <property type="match status" value="1"/>
</dbReference>
<dbReference type="Gene3D" id="3.20.20.450">
    <property type="entry name" value="EAL domain"/>
    <property type="match status" value="1"/>
</dbReference>
<dbReference type="Pfam" id="PF13426">
    <property type="entry name" value="PAS_9"/>
    <property type="match status" value="1"/>
</dbReference>